<evidence type="ECO:0000313" key="9">
    <source>
        <dbReference type="EMBL" id="AVM87665.1"/>
    </source>
</evidence>
<reference evidence="9" key="1">
    <citation type="journal article" date="2018" name="Nature">
        <title>The evolutionary history of vertebrate RNA viruses.</title>
        <authorList>
            <person name="Shi M."/>
            <person name="Lin X.D."/>
            <person name="Chen X."/>
            <person name="Tian J.H."/>
            <person name="Chen L.J."/>
            <person name="Li K."/>
            <person name="Wang W."/>
            <person name="Eden J.S."/>
            <person name="Shen J.J."/>
            <person name="Liu L."/>
            <person name="Holmes E.C."/>
            <person name="Zhang Y.Z."/>
        </authorList>
    </citation>
    <scope>NUCLEOTIDE SEQUENCE [LARGE SCALE GENOMIC DNA]</scope>
    <source>
        <strain evidence="9">DHMMS25300</strain>
    </source>
</reference>
<evidence type="ECO:0000256" key="1">
    <source>
        <dbReference type="ARBA" id="ARBA00012494"/>
    </source>
</evidence>
<keyword evidence="3" id="KW-0808">Transferase</keyword>
<protein>
    <recommendedName>
        <fullName evidence="2">RNA-directed RNA polymerase L</fullName>
        <ecNumber evidence="1">2.7.7.48</ecNumber>
    </recommendedName>
    <alternativeName>
        <fullName evidence="4">Large structural protein</fullName>
    </alternativeName>
    <alternativeName>
        <fullName evidence="6">Replicase</fullName>
    </alternativeName>
    <alternativeName>
        <fullName evidence="5">Transcriptase</fullName>
    </alternativeName>
</protein>
<feature type="domain" description="RdRp catalytic" evidence="8">
    <location>
        <begin position="947"/>
        <end position="1136"/>
    </location>
</feature>
<dbReference type="EMBL" id="MG599952">
    <property type="protein sequence ID" value="AVM87665.1"/>
    <property type="molecule type" value="Viral_cRNA"/>
</dbReference>
<dbReference type="EC" id="2.7.7.48" evidence="1"/>
<dbReference type="RefSeq" id="YP_010085035.1">
    <property type="nucleotide sequence ID" value="NC_055174.1"/>
</dbReference>
<dbReference type="InterPro" id="IPR007099">
    <property type="entry name" value="RNA-dir_pol_NSvirus"/>
</dbReference>
<dbReference type="PROSITE" id="PS50525">
    <property type="entry name" value="RDRP_SSRNA_NEG_SEG"/>
    <property type="match status" value="1"/>
</dbReference>
<evidence type="ECO:0000256" key="6">
    <source>
        <dbReference type="ARBA" id="ARBA00031012"/>
    </source>
</evidence>
<proteinExistence type="predicted"/>
<dbReference type="KEGG" id="vg:65100064"/>
<dbReference type="Pfam" id="PF04196">
    <property type="entry name" value="Bunya_RdRp"/>
    <property type="match status" value="1"/>
</dbReference>
<dbReference type="GO" id="GO:0039694">
    <property type="term" value="P:viral RNA genome replication"/>
    <property type="evidence" value="ECO:0007669"/>
    <property type="project" value="InterPro"/>
</dbReference>
<dbReference type="GO" id="GO:0003968">
    <property type="term" value="F:RNA-directed RNA polymerase activity"/>
    <property type="evidence" value="ECO:0007669"/>
    <property type="project" value="UniProtKB-EC"/>
</dbReference>
<evidence type="ECO:0000256" key="7">
    <source>
        <dbReference type="SAM" id="MobiDB-lite"/>
    </source>
</evidence>
<evidence type="ECO:0000313" key="10">
    <source>
        <dbReference type="Proteomes" id="UP000297129"/>
    </source>
</evidence>
<evidence type="ECO:0000259" key="8">
    <source>
        <dbReference type="PROSITE" id="PS50525"/>
    </source>
</evidence>
<dbReference type="GO" id="GO:0006351">
    <property type="term" value="P:DNA-templated transcription"/>
    <property type="evidence" value="ECO:0007669"/>
    <property type="project" value="InterPro"/>
</dbReference>
<sequence length="2082" mass="236662">MAKCVNETPIVDFLSMVDHLCTSDDGSWSATECTNAIKRLYEMRHDAVISVLLEAWKFEQMAQRPFLDWIAKLSPTIFDQVLARKAKGKPSMMPEQSWFDLAAKTPDYCILKDGTFHFYEFTVRANIHAATEEKMIKYRPLIDSLRRCLNPLKISVELHVVSLKPDFSNYQKYDIPHKAKERLNILAVGMENALKACTKDLPKKEALQPVLSYYKLLISEPRPYKHPPRASNSKWKTKVYEAAQREENIKHEVKFMYSALKRRQARQNTKPLFNKRSDLDPVVTNVNLDDVSTLIEGAARSRKQKYADKKVPSATIMFPYTRPTASKDRAHLSPEETVQIPHSHPIFKDVMEQTGSLTSFQKAAMKLSDNDFFELKKTDPAQLGNLKAPEGFTVNLSDESKQWLQNSNKDKGRKKRGKKEDLRQWNGMRRAQEDVDDFFGSKKKHVYRYRQIQLDLPQEKSRMIGCYADQKPEYSDIPHLTEAEKAIWTATRNNIGPSSDFLSSLNLMKMGSEHGKIAQWLIANSGDKRSNFWSRYFGEGFMLIKLPGPSIMKSGSLVSFKSAIIRDSGGYMDSSSVARSETQFSLVKHTDWLYTKTFTVKASELQELAEAHTKAKAVALYLVSLDPTPGSTNEKLKSAFTLLYSICARPSKRLSAILDNTRYLYSQMRSSYSGYKEMFKKFTDPAKTAIECVVLSRCEKLLSKLAESELEQDEDGGLKGKFYCICTNRYSSDPQVALEELVGAFFCVPRGKHGTQEGLHIYEETMEWANKFEEAVKEFGEDQMIGGFSGVVPTRQGFNKKAMQELGKIINEEILSKRENIRSQFYNSKLFSPYYAQQRNYSTKSMLNMKTDVEPGLSKRCYFVALDKLQSGDSRSCVDMTEALDGPGHAKLCRKYQRTAADRGIFIPSQQDRVRGWICETISAIVAQQIPEEAISDPGDEKGNKMQQMMFATRDWKNRYFLANDMTKWSPGDNCYKFAPFFRSMLEGVLEPEDVEMIAQCAVEQGEWFLCQSGLIKKWQEVYLHDKKPLTTKVKDFYSQFTKQPGSNEYTKFVRGNWKQGMLNYSSSLVGVAVMKRAFRNLQDNRVIKEHRFMQHSDDFCGVVSLSSTGTVSQVYEEMQAVASSAAIALSERKCYCSPAITEFCGFTMFGNNLTCNPVKDIIAMFSERPGSGFFGDISAAISTAGSALRKGAQLSVVISILYDTIKQIRQNYSMGLRGINSVSRYLMNPDKVFCCLGGPVESLIIRCLFMPMKTCVRWLDTKIYNQLWADDSNIEERNLCAKLIKDFKNNTVQDQYSNRWLDLNWSLFKPQQIEEYTPLKISGLKLIERKEAYNFILPMKDSAETAAVLASRLSNGTLRNALVAQNPLALRSKLFCAARGSVIETYTEMDAIRSAEYIAEQMLIVEQKLINGEALTEKQFWVQKVAKKSAAGEPVEGLFRKSVRVSIQQYFEEGSSTQCFDKVELPDAKLKHEINPDTLLQSLRISRYTSPSQSDPHKGASYILKKVGRAIELPPTTNNISHVAAFMVSRTQEERDDVAYHCKERYQNIMDDVVILSNMLATDDIKLQDLLSLCRYYQGNQPRLYALIQSDVESGPLDFMIYKMETAGYNLGLKVARTNSTDALLQSFGQKQTTVEASILPCAMVLARAAIVEPRFEDVFLIENVKPEEYVLKSALSSDPIMRKMQVGIKALLGDLRPLYKEISFDKPRILWIRTLEESFGLGTECEVVCGHCKAHLRTNTEGYNISLSPGNEVELSRTMETIKDILRAEGKKLKLENRKGWGISPCPTGWIKRSSAGVMRNNVVANLTLLPETVTDQVYNPISCDIVKGRLVVRTSSDVEERLWSMMRPIRCPSLQPSITCLNPNKILGVDWSEAIKTNYLITLLNQERNIFPVNPQSAQKMIGKVPITDLEIINEAIRRHGQPEQEVVEIDCMELFNEVEDFDFDEDPFMEEEDPESSFNYQFVDYIKRGAALCRSKKVSDLAYYIAGETLLRCEKKLSSYSETQLAMIANNFCCLKPQSNYSKEALTKRARSYASCQANFWVDILEQDFEETEELDLTVLVLGDQASNTEPITGLTFR</sequence>
<name>A0A2P1GNT0_9VIRU</name>
<feature type="region of interest" description="Disordered" evidence="7">
    <location>
        <begin position="399"/>
        <end position="421"/>
    </location>
</feature>
<evidence type="ECO:0000256" key="2">
    <source>
        <dbReference type="ARBA" id="ARBA00018602"/>
    </source>
</evidence>
<dbReference type="Proteomes" id="UP000297129">
    <property type="component" value="Genome"/>
</dbReference>
<evidence type="ECO:0000256" key="5">
    <source>
        <dbReference type="ARBA" id="ARBA00030436"/>
    </source>
</evidence>
<dbReference type="InterPro" id="IPR007322">
    <property type="entry name" value="RNA_pol_bunyavir"/>
</dbReference>
<dbReference type="GeneID" id="65100064"/>
<organism evidence="9">
    <name type="scientific">Wenling hagfish virus</name>
    <dbReference type="NCBI Taxonomy" id="2116438"/>
    <lineage>
        <taxon>Viruses</taxon>
        <taxon>Riboviria</taxon>
        <taxon>Orthornavirae</taxon>
        <taxon>Negarnaviricota</taxon>
        <taxon>Polyploviricotina</taxon>
        <taxon>Bunyaviricetes</taxon>
        <taxon>Elliovirales</taxon>
        <taxon>Hantaviridae</taxon>
        <taxon>Agantavirinae</taxon>
        <taxon>Agnathovirus</taxon>
        <taxon>Agnathovirus eptatreti</taxon>
    </lineage>
</organism>
<accession>A0A2P1GNT0</accession>
<keyword evidence="10" id="KW-1185">Reference proteome</keyword>
<evidence type="ECO:0000256" key="4">
    <source>
        <dbReference type="ARBA" id="ARBA00030285"/>
    </source>
</evidence>
<evidence type="ECO:0000256" key="3">
    <source>
        <dbReference type="ARBA" id="ARBA00022679"/>
    </source>
</evidence>